<accession>A0A6J5MEH2</accession>
<sequence>MQDLILTDCKFNPSPYWTVPLDSKRPLTYVVPDLFDQNGYDLCWIEQLFADKNSSHTEKHRQHRVALRKPWFKQDYKKEGAVLNHALLFERKAYSGEALEQLKQWAKDQPVYYKLINIKPKWGLDFSMDYYDSEGNTFEVLHWEYDGFDHNEINDKKAQVEEQLVSIDWDDAAKEILKRKDEWYHLDFFKQSDYKCNYFGIGSERWKMVVWE</sequence>
<organism evidence="1">
    <name type="scientific">uncultured Caudovirales phage</name>
    <dbReference type="NCBI Taxonomy" id="2100421"/>
    <lineage>
        <taxon>Viruses</taxon>
        <taxon>Duplodnaviria</taxon>
        <taxon>Heunggongvirae</taxon>
        <taxon>Uroviricota</taxon>
        <taxon>Caudoviricetes</taxon>
        <taxon>Peduoviridae</taxon>
        <taxon>Maltschvirus</taxon>
        <taxon>Maltschvirus maltsch</taxon>
    </lineage>
</organism>
<reference evidence="1" key="1">
    <citation type="submission" date="2020-04" db="EMBL/GenBank/DDBJ databases">
        <authorList>
            <person name="Chiriac C."/>
            <person name="Salcher M."/>
            <person name="Ghai R."/>
            <person name="Kavagutti S V."/>
        </authorList>
    </citation>
    <scope>NUCLEOTIDE SEQUENCE</scope>
</reference>
<gene>
    <name evidence="1" type="ORF">UFOVP447_163</name>
</gene>
<evidence type="ECO:0000313" key="1">
    <source>
        <dbReference type="EMBL" id="CAB4143500.1"/>
    </source>
</evidence>
<name>A0A6J5MEH2_9CAUD</name>
<protein>
    <submittedName>
        <fullName evidence="1">Uncharacterized protein</fullName>
    </submittedName>
</protein>
<proteinExistence type="predicted"/>
<dbReference type="EMBL" id="LR796423">
    <property type="protein sequence ID" value="CAB4143500.1"/>
    <property type="molecule type" value="Genomic_DNA"/>
</dbReference>